<evidence type="ECO:0000313" key="4">
    <source>
        <dbReference type="EnsemblMetazoa" id="CJA07989.1"/>
    </source>
</evidence>
<dbReference type="Pfam" id="PF00023">
    <property type="entry name" value="Ank"/>
    <property type="match status" value="1"/>
</dbReference>
<dbReference type="PRINTS" id="PR01415">
    <property type="entry name" value="ANKYRIN"/>
</dbReference>
<evidence type="ECO:0000256" key="1">
    <source>
        <dbReference type="ARBA" id="ARBA00022737"/>
    </source>
</evidence>
<dbReference type="PROSITE" id="PS50297">
    <property type="entry name" value="ANK_REP_REGION"/>
    <property type="match status" value="3"/>
</dbReference>
<dbReference type="SMART" id="SM00248">
    <property type="entry name" value="ANK"/>
    <property type="match status" value="7"/>
</dbReference>
<proteinExistence type="predicted"/>
<dbReference type="Pfam" id="PF12796">
    <property type="entry name" value="Ank_2"/>
    <property type="match status" value="2"/>
</dbReference>
<keyword evidence="1" id="KW-0677">Repeat</keyword>
<dbReference type="EnsemblMetazoa" id="CJA07989.1">
    <property type="protein sequence ID" value="CJA07989.1"/>
    <property type="gene ID" value="WBGene00127193"/>
</dbReference>
<dbReference type="AlphaFoldDB" id="A0A8R1HPJ7"/>
<protein>
    <submittedName>
        <fullName evidence="4">ANK_REP_REGION domain-containing protein</fullName>
    </submittedName>
</protein>
<dbReference type="Proteomes" id="UP000005237">
    <property type="component" value="Unassembled WGS sequence"/>
</dbReference>
<reference evidence="5" key="1">
    <citation type="submission" date="2010-08" db="EMBL/GenBank/DDBJ databases">
        <authorList>
            <consortium name="Caenorhabditis japonica Sequencing Consortium"/>
            <person name="Wilson R.K."/>
        </authorList>
    </citation>
    <scope>NUCLEOTIDE SEQUENCE [LARGE SCALE GENOMIC DNA]</scope>
    <source>
        <strain evidence="5">DF5081</strain>
    </source>
</reference>
<evidence type="ECO:0000256" key="3">
    <source>
        <dbReference type="PROSITE-ProRule" id="PRU00023"/>
    </source>
</evidence>
<sequence>MSGAAADGIDDRDLPKLELLNAAFHGDIEKIDALIREKQVPVDSADDDDVTALHIAAAMGNNNLVLKLLDHNANIDACNQLGMTAYHYAAREGKLAVIDTLLQRGANHQQKTSLGVTALTLACAGGHVDVVRRLLSFRYDTQRPETPKRTLAPTPLIVATYSKSPQICNYLARAGVPLDENIDILKGLSALSIAIICTKGVYMVRTLLDLGASATKRGFHRISPEELAKEVKRKDLVNLFTDKRNYRSRLEALSDVRREIKNDQIVERELGPPAQNGCTLLMYATTVKSINSAKFLILHRESDVNQCDNLNITALQVACLLRRDDIIQLLLQKGADITAANRFGLTAYDLFLQSCESIDPGSLRPLLHPHRPAEMKLNLGSSSSNIFKSFPTKTNIFTKVSSQILMTPPKTEEIEPQQWLEAKIKYQPAKDRNTYKFASVEEILRSVKHAKSPETNEYDMETEAMRELMEESQSFLVHCFTDFYGEREKPVAMPKYYDVAQENALNSGYHRKYAASSSDEVRRLPIIRPRKDSIEREYRKPRNISVMDSSSQNQMRTTPRMLKKSRGDMEYYSAQAGRARAPSNSMQVPTVVVRPRPVTSSVTTDIIWAHLTHRGQHKLMEALMREEIDRHSFFMLREKHLKEMGIYTPENQRVIEEVQHALLNGSN</sequence>
<dbReference type="PROSITE" id="PS50088">
    <property type="entry name" value="ANK_REPEAT"/>
    <property type="match status" value="3"/>
</dbReference>
<dbReference type="PANTHER" id="PTHR24198">
    <property type="entry name" value="ANKYRIN REPEAT AND PROTEIN KINASE DOMAIN-CONTAINING PROTEIN"/>
    <property type="match status" value="1"/>
</dbReference>
<dbReference type="PANTHER" id="PTHR24198:SF165">
    <property type="entry name" value="ANKYRIN REPEAT-CONTAINING PROTEIN-RELATED"/>
    <property type="match status" value="1"/>
</dbReference>
<name>A0A8R1HPJ7_CAEJA</name>
<dbReference type="InterPro" id="IPR036770">
    <property type="entry name" value="Ankyrin_rpt-contain_sf"/>
</dbReference>
<feature type="repeat" description="ANK" evidence="3">
    <location>
        <begin position="81"/>
        <end position="113"/>
    </location>
</feature>
<evidence type="ECO:0000313" key="5">
    <source>
        <dbReference type="Proteomes" id="UP000005237"/>
    </source>
</evidence>
<accession>A0A8R1HPJ7</accession>
<dbReference type="InterPro" id="IPR002110">
    <property type="entry name" value="Ankyrin_rpt"/>
</dbReference>
<dbReference type="Gene3D" id="1.25.40.20">
    <property type="entry name" value="Ankyrin repeat-containing domain"/>
    <property type="match status" value="2"/>
</dbReference>
<keyword evidence="2 3" id="KW-0040">ANK repeat</keyword>
<reference evidence="4" key="2">
    <citation type="submission" date="2022-06" db="UniProtKB">
        <authorList>
            <consortium name="EnsemblMetazoa"/>
        </authorList>
    </citation>
    <scope>IDENTIFICATION</scope>
    <source>
        <strain evidence="4">DF5081</strain>
    </source>
</reference>
<organism evidence="4 5">
    <name type="scientific">Caenorhabditis japonica</name>
    <dbReference type="NCBI Taxonomy" id="281687"/>
    <lineage>
        <taxon>Eukaryota</taxon>
        <taxon>Metazoa</taxon>
        <taxon>Ecdysozoa</taxon>
        <taxon>Nematoda</taxon>
        <taxon>Chromadorea</taxon>
        <taxon>Rhabditida</taxon>
        <taxon>Rhabditina</taxon>
        <taxon>Rhabditomorpha</taxon>
        <taxon>Rhabditoidea</taxon>
        <taxon>Rhabditidae</taxon>
        <taxon>Peloderinae</taxon>
        <taxon>Caenorhabditis</taxon>
    </lineage>
</organism>
<feature type="repeat" description="ANK" evidence="3">
    <location>
        <begin position="48"/>
        <end position="80"/>
    </location>
</feature>
<keyword evidence="5" id="KW-1185">Reference proteome</keyword>
<dbReference type="SUPFAM" id="SSF48403">
    <property type="entry name" value="Ankyrin repeat"/>
    <property type="match status" value="1"/>
</dbReference>
<evidence type="ECO:0000256" key="2">
    <source>
        <dbReference type="ARBA" id="ARBA00023043"/>
    </source>
</evidence>
<feature type="repeat" description="ANK" evidence="3">
    <location>
        <begin position="310"/>
        <end position="342"/>
    </location>
</feature>
<dbReference type="OMA" id="QLHCHRP"/>